<dbReference type="AlphaFoldDB" id="A0A8X6MFZ0"/>
<comment type="caution">
    <text evidence="2">The sequence shown here is derived from an EMBL/GenBank/DDBJ whole genome shotgun (WGS) entry which is preliminary data.</text>
</comment>
<keyword evidence="3" id="KW-1185">Reference proteome</keyword>
<gene>
    <name evidence="2" type="ORF">NPIL_430401</name>
</gene>
<organism evidence="2 3">
    <name type="scientific">Nephila pilipes</name>
    <name type="common">Giant wood spider</name>
    <name type="synonym">Nephila maculata</name>
    <dbReference type="NCBI Taxonomy" id="299642"/>
    <lineage>
        <taxon>Eukaryota</taxon>
        <taxon>Metazoa</taxon>
        <taxon>Ecdysozoa</taxon>
        <taxon>Arthropoda</taxon>
        <taxon>Chelicerata</taxon>
        <taxon>Arachnida</taxon>
        <taxon>Araneae</taxon>
        <taxon>Araneomorphae</taxon>
        <taxon>Entelegynae</taxon>
        <taxon>Araneoidea</taxon>
        <taxon>Nephilidae</taxon>
        <taxon>Nephila</taxon>
    </lineage>
</organism>
<dbReference type="OrthoDB" id="6428719at2759"/>
<evidence type="ECO:0000256" key="1">
    <source>
        <dbReference type="SAM" id="MobiDB-lite"/>
    </source>
</evidence>
<accession>A0A8X6MFZ0</accession>
<reference evidence="2" key="1">
    <citation type="submission" date="2020-08" db="EMBL/GenBank/DDBJ databases">
        <title>Multicomponent nature underlies the extraordinary mechanical properties of spider dragline silk.</title>
        <authorList>
            <person name="Kono N."/>
            <person name="Nakamura H."/>
            <person name="Mori M."/>
            <person name="Yoshida Y."/>
            <person name="Ohtoshi R."/>
            <person name="Malay A.D."/>
            <person name="Moran D.A.P."/>
            <person name="Tomita M."/>
            <person name="Numata K."/>
            <person name="Arakawa K."/>
        </authorList>
    </citation>
    <scope>NUCLEOTIDE SEQUENCE</scope>
</reference>
<evidence type="ECO:0000313" key="3">
    <source>
        <dbReference type="Proteomes" id="UP000887013"/>
    </source>
</evidence>
<feature type="compositionally biased region" description="Basic and acidic residues" evidence="1">
    <location>
        <begin position="1"/>
        <end position="12"/>
    </location>
</feature>
<feature type="region of interest" description="Disordered" evidence="1">
    <location>
        <begin position="1"/>
        <end position="75"/>
    </location>
</feature>
<protein>
    <submittedName>
        <fullName evidence="2">Uncharacterized protein</fullName>
    </submittedName>
</protein>
<sequence>MYTKESSEDKKGGKGRNLLKASKWKCSRKPTATEKKSEDDLLPGGDLLYKQAFQRRSGSPVAGPERPTQDVASASSVVTMTGKVIKPPQRLGL</sequence>
<name>A0A8X6MFZ0_NEPPI</name>
<dbReference type="Proteomes" id="UP000887013">
    <property type="component" value="Unassembled WGS sequence"/>
</dbReference>
<evidence type="ECO:0000313" key="2">
    <source>
        <dbReference type="EMBL" id="GFS48410.1"/>
    </source>
</evidence>
<dbReference type="EMBL" id="BMAW01091189">
    <property type="protein sequence ID" value="GFS48410.1"/>
    <property type="molecule type" value="Genomic_DNA"/>
</dbReference>
<proteinExistence type="predicted"/>